<sequence length="170" mass="19433">MLVPTVGTTSTTAIDPVRSLVAVARAQREPVWVHIDGAYGGAAAICPELRYWLDGVELVDSLCINPHKWLMVAMDCSLLWVRDRRPLIQALALDPEYLKSDFMSQTNYKDWQVALGRRFRSLKLWFTLRRFGAEGLRAHIRRSIELTRRAESLLLQDGRFTIFTPRCCVA</sequence>
<dbReference type="PANTHER" id="PTHR11999:SF70">
    <property type="entry name" value="MIP05841P"/>
    <property type="match status" value="1"/>
</dbReference>
<accession>A0AAD5LPF5</accession>
<dbReference type="SUPFAM" id="SSF53383">
    <property type="entry name" value="PLP-dependent transferases"/>
    <property type="match status" value="1"/>
</dbReference>
<comment type="caution">
    <text evidence="8">The sequence shown here is derived from an EMBL/GenBank/DDBJ whole genome shotgun (WGS) entry which is preliminary data.</text>
</comment>
<evidence type="ECO:0008006" key="10">
    <source>
        <dbReference type="Google" id="ProtNLM"/>
    </source>
</evidence>
<comment type="similarity">
    <text evidence="2 7">Belongs to the group II decarboxylase family.</text>
</comment>
<dbReference type="InterPro" id="IPR002129">
    <property type="entry name" value="PyrdxlP-dep_de-COase"/>
</dbReference>
<evidence type="ECO:0000256" key="7">
    <source>
        <dbReference type="RuleBase" id="RU000382"/>
    </source>
</evidence>
<evidence type="ECO:0000313" key="9">
    <source>
        <dbReference type="Proteomes" id="UP001209570"/>
    </source>
</evidence>
<dbReference type="GO" id="GO:0005737">
    <property type="term" value="C:cytoplasm"/>
    <property type="evidence" value="ECO:0007669"/>
    <property type="project" value="TreeGrafter"/>
</dbReference>
<keyword evidence="5 7" id="KW-0456">Lyase</keyword>
<organism evidence="8 9">
    <name type="scientific">Pythium insidiosum</name>
    <name type="common">Pythiosis disease agent</name>
    <dbReference type="NCBI Taxonomy" id="114742"/>
    <lineage>
        <taxon>Eukaryota</taxon>
        <taxon>Sar</taxon>
        <taxon>Stramenopiles</taxon>
        <taxon>Oomycota</taxon>
        <taxon>Peronosporomycetes</taxon>
        <taxon>Pythiales</taxon>
        <taxon>Pythiaceae</taxon>
        <taxon>Pythium</taxon>
    </lineage>
</organism>
<protein>
    <recommendedName>
        <fullName evidence="10">Tyrosine decarboxylase</fullName>
    </recommendedName>
</protein>
<evidence type="ECO:0000256" key="5">
    <source>
        <dbReference type="ARBA" id="ARBA00023239"/>
    </source>
</evidence>
<feature type="modified residue" description="N6-(pyridoxal phosphate)lysine" evidence="6">
    <location>
        <position position="68"/>
    </location>
</feature>
<dbReference type="Pfam" id="PF00282">
    <property type="entry name" value="Pyridoxal_deC"/>
    <property type="match status" value="1"/>
</dbReference>
<keyword evidence="4 6" id="KW-0663">Pyridoxal phosphate</keyword>
<evidence type="ECO:0000256" key="3">
    <source>
        <dbReference type="ARBA" id="ARBA00022793"/>
    </source>
</evidence>
<evidence type="ECO:0000256" key="6">
    <source>
        <dbReference type="PIRSR" id="PIRSR602129-50"/>
    </source>
</evidence>
<proteinExistence type="inferred from homology"/>
<dbReference type="Proteomes" id="UP001209570">
    <property type="component" value="Unassembled WGS sequence"/>
</dbReference>
<evidence type="ECO:0000256" key="4">
    <source>
        <dbReference type="ARBA" id="ARBA00022898"/>
    </source>
</evidence>
<keyword evidence="9" id="KW-1185">Reference proteome</keyword>
<dbReference type="GO" id="GO:0019752">
    <property type="term" value="P:carboxylic acid metabolic process"/>
    <property type="evidence" value="ECO:0007669"/>
    <property type="project" value="InterPro"/>
</dbReference>
<gene>
    <name evidence="8" type="ORF">P43SY_010514</name>
</gene>
<dbReference type="PROSITE" id="PS00392">
    <property type="entry name" value="DDC_GAD_HDC_YDC"/>
    <property type="match status" value="1"/>
</dbReference>
<dbReference type="GO" id="GO:0016831">
    <property type="term" value="F:carboxy-lyase activity"/>
    <property type="evidence" value="ECO:0007669"/>
    <property type="project" value="UniProtKB-KW"/>
</dbReference>
<dbReference type="PANTHER" id="PTHR11999">
    <property type="entry name" value="GROUP II PYRIDOXAL-5-PHOSPHATE DECARBOXYLASE"/>
    <property type="match status" value="1"/>
</dbReference>
<dbReference type="InterPro" id="IPR021115">
    <property type="entry name" value="Pyridoxal-P_BS"/>
</dbReference>
<keyword evidence="3" id="KW-0210">Decarboxylase</keyword>
<dbReference type="AlphaFoldDB" id="A0AAD5LPF5"/>
<dbReference type="Gene3D" id="3.40.640.10">
    <property type="entry name" value="Type I PLP-dependent aspartate aminotransferase-like (Major domain)"/>
    <property type="match status" value="1"/>
</dbReference>
<dbReference type="InterPro" id="IPR015421">
    <property type="entry name" value="PyrdxlP-dep_Trfase_major"/>
</dbReference>
<reference evidence="8" key="1">
    <citation type="submission" date="2021-12" db="EMBL/GenBank/DDBJ databases">
        <title>Prjna785345.</title>
        <authorList>
            <person name="Rujirawat T."/>
            <person name="Krajaejun T."/>
        </authorList>
    </citation>
    <scope>NUCLEOTIDE SEQUENCE</scope>
    <source>
        <strain evidence="8">Pi057C3</strain>
    </source>
</reference>
<evidence type="ECO:0000256" key="1">
    <source>
        <dbReference type="ARBA" id="ARBA00001933"/>
    </source>
</evidence>
<evidence type="ECO:0000313" key="8">
    <source>
        <dbReference type="EMBL" id="KAJ0389352.1"/>
    </source>
</evidence>
<comment type="cofactor">
    <cofactor evidence="1 6 7">
        <name>pyridoxal 5'-phosphate</name>
        <dbReference type="ChEBI" id="CHEBI:597326"/>
    </cofactor>
</comment>
<dbReference type="GO" id="GO:0030170">
    <property type="term" value="F:pyridoxal phosphate binding"/>
    <property type="evidence" value="ECO:0007669"/>
    <property type="project" value="InterPro"/>
</dbReference>
<evidence type="ECO:0000256" key="2">
    <source>
        <dbReference type="ARBA" id="ARBA00009533"/>
    </source>
</evidence>
<dbReference type="InterPro" id="IPR010977">
    <property type="entry name" value="Aromatic_deC"/>
</dbReference>
<dbReference type="EMBL" id="JAKCXM010004052">
    <property type="protein sequence ID" value="KAJ0389352.1"/>
    <property type="molecule type" value="Genomic_DNA"/>
</dbReference>
<dbReference type="InterPro" id="IPR015424">
    <property type="entry name" value="PyrdxlP-dep_Trfase"/>
</dbReference>
<name>A0AAD5LPF5_PYTIN</name>